<sequence length="38" mass="4236">MASKAFDQPTIPPFSSPIPSRIHSPEPFSRTNEIHVSE</sequence>
<accession>A0AAV5MIV7</accession>
<evidence type="ECO:0000256" key="1">
    <source>
        <dbReference type="SAM" id="MobiDB-lite"/>
    </source>
</evidence>
<gene>
    <name evidence="2" type="ORF">SLEP1_g55590</name>
</gene>
<dbReference type="EMBL" id="BPVZ01000271">
    <property type="protein sequence ID" value="GKV48798.1"/>
    <property type="molecule type" value="Genomic_DNA"/>
</dbReference>
<protein>
    <submittedName>
        <fullName evidence="2">Uncharacterized protein</fullName>
    </submittedName>
</protein>
<organism evidence="2 3">
    <name type="scientific">Rubroshorea leprosula</name>
    <dbReference type="NCBI Taxonomy" id="152421"/>
    <lineage>
        <taxon>Eukaryota</taxon>
        <taxon>Viridiplantae</taxon>
        <taxon>Streptophyta</taxon>
        <taxon>Embryophyta</taxon>
        <taxon>Tracheophyta</taxon>
        <taxon>Spermatophyta</taxon>
        <taxon>Magnoliopsida</taxon>
        <taxon>eudicotyledons</taxon>
        <taxon>Gunneridae</taxon>
        <taxon>Pentapetalae</taxon>
        <taxon>rosids</taxon>
        <taxon>malvids</taxon>
        <taxon>Malvales</taxon>
        <taxon>Dipterocarpaceae</taxon>
        <taxon>Rubroshorea</taxon>
    </lineage>
</organism>
<feature type="compositionally biased region" description="Low complexity" evidence="1">
    <location>
        <begin position="17"/>
        <end position="27"/>
    </location>
</feature>
<keyword evidence="3" id="KW-1185">Reference proteome</keyword>
<evidence type="ECO:0000313" key="2">
    <source>
        <dbReference type="EMBL" id="GKV48798.1"/>
    </source>
</evidence>
<name>A0AAV5MIV7_9ROSI</name>
<dbReference type="Proteomes" id="UP001054252">
    <property type="component" value="Unassembled WGS sequence"/>
</dbReference>
<comment type="caution">
    <text evidence="2">The sequence shown here is derived from an EMBL/GenBank/DDBJ whole genome shotgun (WGS) entry which is preliminary data.</text>
</comment>
<feature type="region of interest" description="Disordered" evidence="1">
    <location>
        <begin position="1"/>
        <end position="38"/>
    </location>
</feature>
<proteinExistence type="predicted"/>
<reference evidence="2 3" key="1">
    <citation type="journal article" date="2021" name="Commun. Biol.">
        <title>The genome of Shorea leprosula (Dipterocarpaceae) highlights the ecological relevance of drought in aseasonal tropical rainforests.</title>
        <authorList>
            <person name="Ng K.K.S."/>
            <person name="Kobayashi M.J."/>
            <person name="Fawcett J.A."/>
            <person name="Hatakeyama M."/>
            <person name="Paape T."/>
            <person name="Ng C.H."/>
            <person name="Ang C.C."/>
            <person name="Tnah L.H."/>
            <person name="Lee C.T."/>
            <person name="Nishiyama T."/>
            <person name="Sese J."/>
            <person name="O'Brien M.J."/>
            <person name="Copetti D."/>
            <person name="Mohd Noor M.I."/>
            <person name="Ong R.C."/>
            <person name="Putra M."/>
            <person name="Sireger I.Z."/>
            <person name="Indrioko S."/>
            <person name="Kosugi Y."/>
            <person name="Izuno A."/>
            <person name="Isagi Y."/>
            <person name="Lee S.L."/>
            <person name="Shimizu K.K."/>
        </authorList>
    </citation>
    <scope>NUCLEOTIDE SEQUENCE [LARGE SCALE GENOMIC DNA]</scope>
    <source>
        <strain evidence="2">214</strain>
    </source>
</reference>
<evidence type="ECO:0000313" key="3">
    <source>
        <dbReference type="Proteomes" id="UP001054252"/>
    </source>
</evidence>
<dbReference type="AlphaFoldDB" id="A0AAV5MIV7"/>